<dbReference type="InterPro" id="IPR029021">
    <property type="entry name" value="Prot-tyrosine_phosphatase-like"/>
</dbReference>
<gene>
    <name evidence="3" type="ORF">BTR14_13455</name>
</gene>
<reference evidence="3 4" key="1">
    <citation type="journal article" date="2017" name="Antonie Van Leeuwenhoek">
        <title>Rhizobium rhizosphaerae sp. nov., a novel species isolated from rice rhizosphere.</title>
        <authorList>
            <person name="Zhao J.J."/>
            <person name="Zhang J."/>
            <person name="Zhang R.J."/>
            <person name="Zhang C.W."/>
            <person name="Yin H.Q."/>
            <person name="Zhang X.X."/>
        </authorList>
    </citation>
    <scope>NUCLEOTIDE SEQUENCE [LARGE SCALE GENOMIC DNA]</scope>
    <source>
        <strain evidence="3 4">RD15</strain>
    </source>
</reference>
<comment type="similarity">
    <text evidence="1">Belongs to the protein-tyrosine phosphatase family.</text>
</comment>
<protein>
    <recommendedName>
        <fullName evidence="5">Protein tyrosine phosphatase</fullName>
    </recommendedName>
</protein>
<dbReference type="EMBL" id="MSPX01000011">
    <property type="protein sequence ID" value="OQP85905.1"/>
    <property type="molecule type" value="Genomic_DNA"/>
</dbReference>
<dbReference type="InterPro" id="IPR026893">
    <property type="entry name" value="Tyr/Ser_Pase_IphP-type"/>
</dbReference>
<dbReference type="InterPro" id="IPR016130">
    <property type="entry name" value="Tyr_Pase_AS"/>
</dbReference>
<feature type="transmembrane region" description="Helical" evidence="2">
    <location>
        <begin position="12"/>
        <end position="32"/>
    </location>
</feature>
<dbReference type="Pfam" id="PF13350">
    <property type="entry name" value="Y_phosphatase3"/>
    <property type="match status" value="1"/>
</dbReference>
<dbReference type="SUPFAM" id="SSF52799">
    <property type="entry name" value="(Phosphotyrosine protein) phosphatases II"/>
    <property type="match status" value="1"/>
</dbReference>
<comment type="caution">
    <text evidence="3">The sequence shown here is derived from an EMBL/GenBank/DDBJ whole genome shotgun (WGS) entry which is preliminary data.</text>
</comment>
<proteinExistence type="inferred from homology"/>
<accession>A0ABX3PCI2</accession>
<keyword evidence="2" id="KW-0812">Transmembrane</keyword>
<evidence type="ECO:0000256" key="1">
    <source>
        <dbReference type="ARBA" id="ARBA00009580"/>
    </source>
</evidence>
<evidence type="ECO:0008006" key="5">
    <source>
        <dbReference type="Google" id="ProtNLM"/>
    </source>
</evidence>
<evidence type="ECO:0000256" key="2">
    <source>
        <dbReference type="SAM" id="Phobius"/>
    </source>
</evidence>
<dbReference type="PANTHER" id="PTHR31126">
    <property type="entry name" value="TYROSINE-PROTEIN PHOSPHATASE"/>
    <property type="match status" value="1"/>
</dbReference>
<evidence type="ECO:0000313" key="3">
    <source>
        <dbReference type="EMBL" id="OQP85905.1"/>
    </source>
</evidence>
<dbReference type="CDD" id="cd14529">
    <property type="entry name" value="TpbA-like"/>
    <property type="match status" value="1"/>
</dbReference>
<keyword evidence="2" id="KW-1133">Transmembrane helix</keyword>
<evidence type="ECO:0000313" key="4">
    <source>
        <dbReference type="Proteomes" id="UP000192652"/>
    </source>
</evidence>
<keyword evidence="4" id="KW-1185">Reference proteome</keyword>
<dbReference type="PANTHER" id="PTHR31126:SF72">
    <property type="entry name" value="DUAL SPECIFICITY PROTEIN PHOSPHATASE TPBA"/>
    <property type="match status" value="1"/>
</dbReference>
<organism evidence="3 4">
    <name type="scientific">Xaviernesmea rhizosphaerae</name>
    <dbReference type="NCBI Taxonomy" id="1672749"/>
    <lineage>
        <taxon>Bacteria</taxon>
        <taxon>Pseudomonadati</taxon>
        <taxon>Pseudomonadota</taxon>
        <taxon>Alphaproteobacteria</taxon>
        <taxon>Hyphomicrobiales</taxon>
        <taxon>Rhizobiaceae</taxon>
        <taxon>Rhizobium/Agrobacterium group</taxon>
        <taxon>Xaviernesmea</taxon>
    </lineage>
</organism>
<dbReference type="Proteomes" id="UP000192652">
    <property type="component" value="Unassembled WGS sequence"/>
</dbReference>
<dbReference type="Gene3D" id="3.90.190.10">
    <property type="entry name" value="Protein tyrosine phosphatase superfamily"/>
    <property type="match status" value="1"/>
</dbReference>
<name>A0ABX3PCI2_9HYPH</name>
<keyword evidence="2" id="KW-0472">Membrane</keyword>
<sequence>MSSALRWSLRGLGAVIVAYGVYWAVLMAGGNFHAVVPGQVYRAAQPSAKDIAAYQQSYGIRSIINLRGASAGRAWYEDEVAEAAKRGIVHIDFRMSSSKLQSPERMEKLIALLKDAPKPLLIHCAWGADRTGLASALYLADVGKAPEAQAEGQLSIAFGHFALPFLSRAYPMDESFEQMEDRFGYPKSVWDHITSIGTTGEDAAGVAPLAG</sequence>
<dbReference type="PROSITE" id="PS00383">
    <property type="entry name" value="TYR_PHOSPHATASE_1"/>
    <property type="match status" value="1"/>
</dbReference>